<proteinExistence type="predicted"/>
<dbReference type="Pfam" id="PF11220">
    <property type="entry name" value="DUF3015"/>
    <property type="match status" value="1"/>
</dbReference>
<dbReference type="PROSITE" id="PS51257">
    <property type="entry name" value="PROKAR_LIPOPROTEIN"/>
    <property type="match status" value="1"/>
</dbReference>
<evidence type="ECO:0008006" key="2">
    <source>
        <dbReference type="Google" id="ProtNLM"/>
    </source>
</evidence>
<sequence length="146" mass="16314">MKAIYKTILILLFISVPSIASACHEGDFESSGKGHHKYGKSVGILQFTENSTISVSTSTSCDFYTAFLDSQYNFIQEQVAYGHGPHLDALAMMTGCDEQVRTEFSETLRVNYVELFGDNRNPQALRNGIEKLIDSNYTLKLSCRKV</sequence>
<protein>
    <recommendedName>
        <fullName evidence="2">DUF3015 domain-containing protein</fullName>
    </recommendedName>
</protein>
<evidence type="ECO:0000313" key="1">
    <source>
        <dbReference type="EMBL" id="SVC26751.1"/>
    </source>
</evidence>
<organism evidence="1">
    <name type="scientific">marine metagenome</name>
    <dbReference type="NCBI Taxonomy" id="408172"/>
    <lineage>
        <taxon>unclassified sequences</taxon>
        <taxon>metagenomes</taxon>
        <taxon>ecological metagenomes</taxon>
    </lineage>
</organism>
<dbReference type="EMBL" id="UINC01082202">
    <property type="protein sequence ID" value="SVC26751.1"/>
    <property type="molecule type" value="Genomic_DNA"/>
</dbReference>
<dbReference type="InterPro" id="IPR021383">
    <property type="entry name" value="DUF3015"/>
</dbReference>
<accession>A0A382KVT2</accession>
<dbReference type="AlphaFoldDB" id="A0A382KVT2"/>
<reference evidence="1" key="1">
    <citation type="submission" date="2018-05" db="EMBL/GenBank/DDBJ databases">
        <authorList>
            <person name="Lanie J.A."/>
            <person name="Ng W.-L."/>
            <person name="Kazmierczak K.M."/>
            <person name="Andrzejewski T.M."/>
            <person name="Davidsen T.M."/>
            <person name="Wayne K.J."/>
            <person name="Tettelin H."/>
            <person name="Glass J.I."/>
            <person name="Rusch D."/>
            <person name="Podicherti R."/>
            <person name="Tsui H.-C.T."/>
            <person name="Winkler M.E."/>
        </authorList>
    </citation>
    <scope>NUCLEOTIDE SEQUENCE</scope>
</reference>
<name>A0A382KVT2_9ZZZZ</name>
<gene>
    <name evidence="1" type="ORF">METZ01_LOCUS279605</name>
</gene>